<keyword evidence="2" id="KW-1185">Reference proteome</keyword>
<reference evidence="1 2" key="1">
    <citation type="submission" date="2019-03" db="EMBL/GenBank/DDBJ databases">
        <title>The genome sequence of a newly discovered highly antifungal drug resistant Aspergillus species, Aspergillus tanneri NIH 1004.</title>
        <authorList>
            <person name="Mounaud S."/>
            <person name="Singh I."/>
            <person name="Joardar V."/>
            <person name="Pakala S."/>
            <person name="Pakala S."/>
            <person name="Venepally P."/>
            <person name="Hoover J."/>
            <person name="Nierman W."/>
            <person name="Chung J."/>
            <person name="Losada L."/>
        </authorList>
    </citation>
    <scope>NUCLEOTIDE SEQUENCE [LARGE SCALE GENOMIC DNA]</scope>
    <source>
        <strain evidence="1 2">NIH1004</strain>
    </source>
</reference>
<dbReference type="Proteomes" id="UP000308092">
    <property type="component" value="Unassembled WGS sequence"/>
</dbReference>
<dbReference type="VEuPathDB" id="FungiDB:EYZ11_012450"/>
<accession>A0A4S3J0T0</accession>
<dbReference type="EMBL" id="SOSA01000937">
    <property type="protein sequence ID" value="THC88102.1"/>
    <property type="molecule type" value="Genomic_DNA"/>
</dbReference>
<name>A0A4S3J0T0_9EURO</name>
<sequence>MLRDDQALLAHDCCTHRNSVPLYLFGFLGIMWANLDQIEFYHGPSGQPPSTSEKRPPTYVTQFQCSFPTRSAFVQGPMNIPEYPAPLEQEPPSTAINHAWNAFDVEMIETEPVVTTDILATLDASLDLGSDPLSLSEPVAFEDCVTPALTTDQLDHVTPHVQENSSSGKRAQTLYNSRVSTSLSDMFQMLFLMWKWELLTSYPHLIPIKNLTSQRRPAQGTVSQALSTPAIATRIQHLNHVMHLIWVKIHAQAQPMLQGGLKMSEQLKIIEQLRMT</sequence>
<gene>
    <name evidence="1" type="ORF">EYZ11_012450</name>
</gene>
<proteinExistence type="predicted"/>
<dbReference type="STRING" id="1220188.A0A4S3J0T0"/>
<organism evidence="1 2">
    <name type="scientific">Aspergillus tanneri</name>
    <dbReference type="NCBI Taxonomy" id="1220188"/>
    <lineage>
        <taxon>Eukaryota</taxon>
        <taxon>Fungi</taxon>
        <taxon>Dikarya</taxon>
        <taxon>Ascomycota</taxon>
        <taxon>Pezizomycotina</taxon>
        <taxon>Eurotiomycetes</taxon>
        <taxon>Eurotiomycetidae</taxon>
        <taxon>Eurotiales</taxon>
        <taxon>Aspergillaceae</taxon>
        <taxon>Aspergillus</taxon>
        <taxon>Aspergillus subgen. Circumdati</taxon>
    </lineage>
</organism>
<comment type="caution">
    <text evidence="1">The sequence shown here is derived from an EMBL/GenBank/DDBJ whole genome shotgun (WGS) entry which is preliminary data.</text>
</comment>
<protein>
    <submittedName>
        <fullName evidence="1">Uncharacterized protein</fullName>
    </submittedName>
</protein>
<evidence type="ECO:0000313" key="1">
    <source>
        <dbReference type="EMBL" id="THC88102.1"/>
    </source>
</evidence>
<evidence type="ECO:0000313" key="2">
    <source>
        <dbReference type="Proteomes" id="UP000308092"/>
    </source>
</evidence>
<dbReference type="AlphaFoldDB" id="A0A4S3J0T0"/>